<evidence type="ECO:0000313" key="4">
    <source>
        <dbReference type="Proteomes" id="UP001431209"/>
    </source>
</evidence>
<dbReference type="PROSITE" id="PS50110">
    <property type="entry name" value="RESPONSE_REGULATORY"/>
    <property type="match status" value="1"/>
</dbReference>
<dbReference type="EMBL" id="JAOPGA020000342">
    <property type="protein sequence ID" value="KAL0478247.1"/>
    <property type="molecule type" value="Genomic_DNA"/>
</dbReference>
<organism evidence="3 4">
    <name type="scientific">Acrasis kona</name>
    <dbReference type="NCBI Taxonomy" id="1008807"/>
    <lineage>
        <taxon>Eukaryota</taxon>
        <taxon>Discoba</taxon>
        <taxon>Heterolobosea</taxon>
        <taxon>Tetramitia</taxon>
        <taxon>Eutetramitia</taxon>
        <taxon>Acrasidae</taxon>
        <taxon>Acrasis</taxon>
    </lineage>
</organism>
<evidence type="ECO:0000313" key="3">
    <source>
        <dbReference type="EMBL" id="KAL0478247.1"/>
    </source>
</evidence>
<dbReference type="InterPro" id="IPR052048">
    <property type="entry name" value="ST_Response_Regulator"/>
</dbReference>
<gene>
    <name evidence="3" type="ORF">AKO1_008489</name>
</gene>
<comment type="caution">
    <text evidence="3">The sequence shown here is derived from an EMBL/GenBank/DDBJ whole genome shotgun (WGS) entry which is preliminary data.</text>
</comment>
<dbReference type="Gene3D" id="3.40.50.2300">
    <property type="match status" value="1"/>
</dbReference>
<keyword evidence="1" id="KW-0597">Phosphoprotein</keyword>
<name>A0AAW2YLW7_9EUKA</name>
<feature type="modified residue" description="4-aspartylphosphate" evidence="1">
    <location>
        <position position="64"/>
    </location>
</feature>
<dbReference type="CDD" id="cd17546">
    <property type="entry name" value="REC_hyHK_CKI1_RcsC-like"/>
    <property type="match status" value="1"/>
</dbReference>
<evidence type="ECO:0000259" key="2">
    <source>
        <dbReference type="PROSITE" id="PS50110"/>
    </source>
</evidence>
<dbReference type="Pfam" id="PF00072">
    <property type="entry name" value="Response_reg"/>
    <property type="match status" value="1"/>
</dbReference>
<protein>
    <submittedName>
        <fullName evidence="3">Chemotaxis protein CheY</fullName>
    </submittedName>
</protein>
<dbReference type="SUPFAM" id="SSF52172">
    <property type="entry name" value="CheY-like"/>
    <property type="match status" value="1"/>
</dbReference>
<proteinExistence type="predicted"/>
<keyword evidence="4" id="KW-1185">Reference proteome</keyword>
<accession>A0AAW2YLW7</accession>
<dbReference type="InterPro" id="IPR001789">
    <property type="entry name" value="Sig_transdc_resp-reg_receiver"/>
</dbReference>
<dbReference type="GO" id="GO:0000160">
    <property type="term" value="P:phosphorelay signal transduction system"/>
    <property type="evidence" value="ECO:0007669"/>
    <property type="project" value="InterPro"/>
</dbReference>
<reference evidence="3 4" key="1">
    <citation type="submission" date="2024-03" db="EMBL/GenBank/DDBJ databases">
        <title>The Acrasis kona genome and developmental transcriptomes reveal deep origins of eukaryotic multicellular pathways.</title>
        <authorList>
            <person name="Sheikh S."/>
            <person name="Fu C.-J."/>
            <person name="Brown M.W."/>
            <person name="Baldauf S.L."/>
        </authorList>
    </citation>
    <scope>NUCLEOTIDE SEQUENCE [LARGE SCALE GENOMIC DNA]</scope>
    <source>
        <strain evidence="3 4">ATCC MYA-3509</strain>
    </source>
</reference>
<sequence>MCSSSEPLDILIAEDNDITRACMERILSSMGHSVKCVRDGAELVDHMALNYGVSNQNLPIILTDYNMPKMNGLQAASKVRQMHRDLKIVMITSEASTLTEDSVDEFVDVIIPKPVSRDVLTDALLLVRTPNSHSV</sequence>
<dbReference type="PANTHER" id="PTHR43228:SF1">
    <property type="entry name" value="TWO-COMPONENT RESPONSE REGULATOR ARR22"/>
    <property type="match status" value="1"/>
</dbReference>
<feature type="domain" description="Response regulatory" evidence="2">
    <location>
        <begin position="9"/>
        <end position="128"/>
    </location>
</feature>
<dbReference type="SMART" id="SM00448">
    <property type="entry name" value="REC"/>
    <property type="match status" value="1"/>
</dbReference>
<dbReference type="AlphaFoldDB" id="A0AAW2YLW7"/>
<dbReference type="Proteomes" id="UP001431209">
    <property type="component" value="Unassembled WGS sequence"/>
</dbReference>
<dbReference type="InterPro" id="IPR011006">
    <property type="entry name" value="CheY-like_superfamily"/>
</dbReference>
<dbReference type="PANTHER" id="PTHR43228">
    <property type="entry name" value="TWO-COMPONENT RESPONSE REGULATOR"/>
    <property type="match status" value="1"/>
</dbReference>
<evidence type="ECO:0000256" key="1">
    <source>
        <dbReference type="PROSITE-ProRule" id="PRU00169"/>
    </source>
</evidence>